<gene>
    <name evidence="6" type="ORF">ADK38_23100</name>
</gene>
<accession>A0ABR5J369</accession>
<dbReference type="Pfam" id="PF00571">
    <property type="entry name" value="CBS"/>
    <property type="match status" value="2"/>
</dbReference>
<dbReference type="SMART" id="SM00749">
    <property type="entry name" value="BON"/>
    <property type="match status" value="1"/>
</dbReference>
<evidence type="ECO:0000259" key="4">
    <source>
        <dbReference type="PROSITE" id="PS50914"/>
    </source>
</evidence>
<evidence type="ECO:0000313" key="6">
    <source>
        <dbReference type="EMBL" id="KOG87850.1"/>
    </source>
</evidence>
<dbReference type="InterPro" id="IPR000644">
    <property type="entry name" value="CBS_dom"/>
</dbReference>
<dbReference type="InterPro" id="IPR046342">
    <property type="entry name" value="CBS_dom_sf"/>
</dbReference>
<comment type="caution">
    <text evidence="6">The sequence shown here is derived from an EMBL/GenBank/DDBJ whole genome shotgun (WGS) entry which is preliminary data.</text>
</comment>
<dbReference type="PROSITE" id="PS51371">
    <property type="entry name" value="CBS"/>
    <property type="match status" value="2"/>
</dbReference>
<dbReference type="InterPro" id="IPR014004">
    <property type="entry name" value="Transpt-assoc_nodulatn_dom_bac"/>
</dbReference>
<dbReference type="PANTHER" id="PTHR43080:SF29">
    <property type="entry name" value="OS02G0818000 PROTEIN"/>
    <property type="match status" value="1"/>
</dbReference>
<dbReference type="Proteomes" id="UP000037020">
    <property type="component" value="Unassembled WGS sequence"/>
</dbReference>
<evidence type="ECO:0000259" key="5">
    <source>
        <dbReference type="PROSITE" id="PS51371"/>
    </source>
</evidence>
<reference evidence="6 7" key="1">
    <citation type="submission" date="2015-07" db="EMBL/GenBank/DDBJ databases">
        <authorList>
            <person name="Ju K.-S."/>
            <person name="Doroghazi J.R."/>
            <person name="Metcalf W.W."/>
        </authorList>
    </citation>
    <scope>NUCLEOTIDE SEQUENCE [LARGE SCALE GENOMIC DNA]</scope>
    <source>
        <strain evidence="6 7">NRRL B-3589</strain>
    </source>
</reference>
<feature type="domain" description="BON" evidence="4">
    <location>
        <begin position="151"/>
        <end position="219"/>
    </location>
</feature>
<dbReference type="PANTHER" id="PTHR43080">
    <property type="entry name" value="CBS DOMAIN-CONTAINING PROTEIN CBSX3, MITOCHONDRIAL"/>
    <property type="match status" value="1"/>
</dbReference>
<dbReference type="PROSITE" id="PS50914">
    <property type="entry name" value="BON"/>
    <property type="match status" value="1"/>
</dbReference>
<dbReference type="EMBL" id="LGUT01001998">
    <property type="protein sequence ID" value="KOG87850.1"/>
    <property type="molecule type" value="Genomic_DNA"/>
</dbReference>
<dbReference type="InterPro" id="IPR017080">
    <property type="entry name" value="UCP036990_CBS_BON"/>
</dbReference>
<proteinExistence type="predicted"/>
<dbReference type="InterPro" id="IPR051257">
    <property type="entry name" value="Diverse_CBS-Domain"/>
</dbReference>
<evidence type="ECO:0000256" key="3">
    <source>
        <dbReference type="SAM" id="MobiDB-lite"/>
    </source>
</evidence>
<evidence type="ECO:0000256" key="1">
    <source>
        <dbReference type="ARBA" id="ARBA00023122"/>
    </source>
</evidence>
<keyword evidence="7" id="KW-1185">Reference proteome</keyword>
<feature type="domain" description="CBS" evidence="5">
    <location>
        <begin position="97"/>
        <end position="153"/>
    </location>
</feature>
<evidence type="ECO:0000313" key="7">
    <source>
        <dbReference type="Proteomes" id="UP000037020"/>
    </source>
</evidence>
<evidence type="ECO:0000256" key="2">
    <source>
        <dbReference type="PROSITE-ProRule" id="PRU00703"/>
    </source>
</evidence>
<dbReference type="PIRSF" id="PIRSF036990">
    <property type="entry name" value="UCP036990_CBS_BON"/>
    <property type="match status" value="1"/>
</dbReference>
<dbReference type="Gene3D" id="3.10.580.10">
    <property type="entry name" value="CBS-domain"/>
    <property type="match status" value="1"/>
</dbReference>
<protein>
    <submittedName>
        <fullName evidence="6">CBS domain protein</fullName>
    </submittedName>
</protein>
<dbReference type="RefSeq" id="WP_030874608.1">
    <property type="nucleotide sequence ID" value="NZ_JBIRHZ010000007.1"/>
</dbReference>
<dbReference type="Pfam" id="PF04972">
    <property type="entry name" value="BON"/>
    <property type="match status" value="1"/>
</dbReference>
<dbReference type="InterPro" id="IPR007055">
    <property type="entry name" value="BON_dom"/>
</dbReference>
<feature type="compositionally biased region" description="Basic residues" evidence="3">
    <location>
        <begin position="74"/>
        <end position="85"/>
    </location>
</feature>
<feature type="region of interest" description="Disordered" evidence="3">
    <location>
        <begin position="62"/>
        <end position="101"/>
    </location>
</feature>
<dbReference type="CDD" id="cd04586">
    <property type="entry name" value="CBS_pair_BON_assoc"/>
    <property type="match status" value="1"/>
</dbReference>
<feature type="domain" description="CBS" evidence="5">
    <location>
        <begin position="10"/>
        <end position="67"/>
    </location>
</feature>
<dbReference type="SUPFAM" id="SSF54631">
    <property type="entry name" value="CBS-domain pair"/>
    <property type="match status" value="1"/>
</dbReference>
<dbReference type="SMART" id="SM00116">
    <property type="entry name" value="CBS"/>
    <property type="match status" value="2"/>
</dbReference>
<keyword evidence="1 2" id="KW-0129">CBS domain</keyword>
<organism evidence="6 7">
    <name type="scientific">Streptomyces varsoviensis</name>
    <dbReference type="NCBI Taxonomy" id="67373"/>
    <lineage>
        <taxon>Bacteria</taxon>
        <taxon>Bacillati</taxon>
        <taxon>Actinomycetota</taxon>
        <taxon>Actinomycetes</taxon>
        <taxon>Kitasatosporales</taxon>
        <taxon>Streptomycetaceae</taxon>
        <taxon>Streptomyces</taxon>
    </lineage>
</organism>
<sequence>MKHRLIDHVMNRDVITTTVDAPFKQVADLLARHAISGVPVVDRDDKVLGVLSETDLMYHQAAQEDDAPRPWYAPRRRPKSTRAARTKAGGRTAGDLMSSPAVTIGPRQTVAEAARTMAAHRVERLPVADEEGRLMGIVTRSDLLSVFRRADEEIRAEIVGEVLVRTLWLAPHTIDVSVREGVVTLTGKLQRRSEVPIAVRLAGRVDGVVSVTDRLGYQEDDSHLRPTEQALHGITEEWLRKN</sequence>
<name>A0ABR5J369_9ACTN</name>
<dbReference type="Gene3D" id="3.30.1340.30">
    <property type="match status" value="1"/>
</dbReference>